<keyword evidence="6" id="KW-1133">Transmembrane helix</keyword>
<evidence type="ECO:0000256" key="2">
    <source>
        <dbReference type="ARBA" id="ARBA00004162"/>
    </source>
</evidence>
<evidence type="ECO:0000256" key="9">
    <source>
        <dbReference type="ARBA" id="ARBA00023273"/>
    </source>
</evidence>
<evidence type="ECO:0000256" key="8">
    <source>
        <dbReference type="ARBA" id="ARBA00023212"/>
    </source>
</evidence>
<evidence type="ECO:0000256" key="3">
    <source>
        <dbReference type="ARBA" id="ARBA00022475"/>
    </source>
</evidence>
<dbReference type="AlphaFoldDB" id="A0A8B6FES5"/>
<keyword evidence="9" id="KW-0966">Cell projection</keyword>
<evidence type="ECO:0000256" key="10">
    <source>
        <dbReference type="SAM" id="MobiDB-lite"/>
    </source>
</evidence>
<dbReference type="GO" id="GO:0060170">
    <property type="term" value="C:ciliary membrane"/>
    <property type="evidence" value="ECO:0007669"/>
    <property type="project" value="TreeGrafter"/>
</dbReference>
<evidence type="ECO:0000256" key="11">
    <source>
        <dbReference type="SAM" id="SignalP"/>
    </source>
</evidence>
<comment type="subcellular location">
    <subcellularLocation>
        <location evidence="2">Cell membrane</location>
        <topology evidence="2">Single-pass membrane protein</topology>
    </subcellularLocation>
    <subcellularLocation>
        <location evidence="1">Cytoplasm</location>
        <location evidence="1">Cytoskeleton</location>
        <location evidence="1">Cilium basal body</location>
    </subcellularLocation>
</comment>
<feature type="non-terminal residue" evidence="12">
    <location>
        <position position="1"/>
    </location>
</feature>
<sequence length="561" mass="63422">MKLLYAIFALLGFTSPVFGQQYTSNLNLTYEENAVITVGSQVINLNDTYYVNSAALDPAYINTNDYVQYPSLITANGHHIEIIGLNDSSGTYLASTIIFEKVIEMNDDTISTSQTQMLEIKLWLANNDSSETINNVYIEEDLTEGLKADYGTVTKGGTTTGTVTSTNGEREFVYTVGNLAASTSSSLTFITRPYGDDGTELGDGITYYYSNLYFDAKDNGGTYRTVGPVPISVCVVRENNEISNDQVMMEKGKNIILNPAEVMKTGNTILDYSSTAANDSIVGILSMKDRLKRYREIDGLDIVSSIKVDTDIETERNDATVQATVLLLNGLHQNKDSSANQQQVTNNFKKKRTNLDKNLDDEYKREVKKLYKKLGAKNKARMSHLLQKQKDERKKIVSEMYDLGDKEFGARKRVGLKELQQGMLTEAGEIGLLDQQKMNWMLEEHRKTQEKLEKTYDEEISRQRMLLEEKLERRRALAKSSETQEDDQSYLLNTMAGHQLTLIEETQKSSGMGHDQAQKYIEEAKAELMALNERREKEREKQEEALHKKLSALKKQQLDNK</sequence>
<feature type="compositionally biased region" description="Basic and acidic residues" evidence="10">
    <location>
        <begin position="532"/>
        <end position="547"/>
    </location>
</feature>
<evidence type="ECO:0000256" key="7">
    <source>
        <dbReference type="ARBA" id="ARBA00023136"/>
    </source>
</evidence>
<accession>A0A8B6FES5</accession>
<comment type="caution">
    <text evidence="12">The sequence shown here is derived from an EMBL/GenBank/DDBJ whole genome shotgun (WGS) entry which is preliminary data.</text>
</comment>
<dbReference type="Proteomes" id="UP000596742">
    <property type="component" value="Unassembled WGS sequence"/>
</dbReference>
<dbReference type="PANTHER" id="PTHR16795">
    <property type="entry name" value="LIMBIN/ELLIS-VAN CREVELD PROTEIN"/>
    <property type="match status" value="1"/>
</dbReference>
<keyword evidence="11" id="KW-0732">Signal</keyword>
<keyword evidence="8" id="KW-0206">Cytoskeleton</keyword>
<dbReference type="GO" id="GO:0098797">
    <property type="term" value="C:plasma membrane protein complex"/>
    <property type="evidence" value="ECO:0007669"/>
    <property type="project" value="TreeGrafter"/>
</dbReference>
<name>A0A8B6FES5_MYTGA</name>
<feature type="region of interest" description="Disordered" evidence="10">
    <location>
        <begin position="532"/>
        <end position="561"/>
    </location>
</feature>
<evidence type="ECO:0000256" key="5">
    <source>
        <dbReference type="ARBA" id="ARBA00022692"/>
    </source>
</evidence>
<dbReference type="InterPro" id="IPR026501">
    <property type="entry name" value="Limbin/EVC"/>
</dbReference>
<feature type="signal peptide" evidence="11">
    <location>
        <begin position="1"/>
        <end position="19"/>
    </location>
</feature>
<evidence type="ECO:0000313" key="13">
    <source>
        <dbReference type="Proteomes" id="UP000596742"/>
    </source>
</evidence>
<keyword evidence="7" id="KW-0472">Membrane</keyword>
<dbReference type="EMBL" id="UYJE01006743">
    <property type="protein sequence ID" value="VDI48512.1"/>
    <property type="molecule type" value="Genomic_DNA"/>
</dbReference>
<evidence type="ECO:0000256" key="6">
    <source>
        <dbReference type="ARBA" id="ARBA00022989"/>
    </source>
</evidence>
<organism evidence="12 13">
    <name type="scientific">Mytilus galloprovincialis</name>
    <name type="common">Mediterranean mussel</name>
    <dbReference type="NCBI Taxonomy" id="29158"/>
    <lineage>
        <taxon>Eukaryota</taxon>
        <taxon>Metazoa</taxon>
        <taxon>Spiralia</taxon>
        <taxon>Lophotrochozoa</taxon>
        <taxon>Mollusca</taxon>
        <taxon>Bivalvia</taxon>
        <taxon>Autobranchia</taxon>
        <taxon>Pteriomorphia</taxon>
        <taxon>Mytilida</taxon>
        <taxon>Mytiloidea</taxon>
        <taxon>Mytilidae</taxon>
        <taxon>Mytilinae</taxon>
        <taxon>Mytilus</taxon>
    </lineage>
</organism>
<evidence type="ECO:0000256" key="1">
    <source>
        <dbReference type="ARBA" id="ARBA00004120"/>
    </source>
</evidence>
<keyword evidence="4" id="KW-0963">Cytoplasm</keyword>
<dbReference type="PANTHER" id="PTHR16795:SF14">
    <property type="entry name" value="LIMBIN"/>
    <property type="match status" value="1"/>
</dbReference>
<protein>
    <submittedName>
        <fullName evidence="12">Ellis van creveld syndrome protein 2</fullName>
    </submittedName>
</protein>
<keyword evidence="13" id="KW-1185">Reference proteome</keyword>
<evidence type="ECO:0000313" key="12">
    <source>
        <dbReference type="EMBL" id="VDI48512.1"/>
    </source>
</evidence>
<dbReference type="OrthoDB" id="8852462at2759"/>
<proteinExistence type="predicted"/>
<keyword evidence="3" id="KW-1003">Cell membrane</keyword>
<keyword evidence="5" id="KW-0812">Transmembrane</keyword>
<gene>
    <name evidence="12" type="ORF">MGAL_10B063501</name>
</gene>
<reference evidence="12" key="1">
    <citation type="submission" date="2018-11" db="EMBL/GenBank/DDBJ databases">
        <authorList>
            <person name="Alioto T."/>
            <person name="Alioto T."/>
        </authorList>
    </citation>
    <scope>NUCLEOTIDE SEQUENCE</scope>
</reference>
<feature type="chain" id="PRO_5032580152" evidence="11">
    <location>
        <begin position="20"/>
        <end position="561"/>
    </location>
</feature>
<dbReference type="GO" id="GO:0007224">
    <property type="term" value="P:smoothened signaling pathway"/>
    <property type="evidence" value="ECO:0007669"/>
    <property type="project" value="InterPro"/>
</dbReference>
<evidence type="ECO:0000256" key="4">
    <source>
        <dbReference type="ARBA" id="ARBA00022490"/>
    </source>
</evidence>